<comment type="caution">
    <text evidence="4">The sequence shown here is derived from an EMBL/GenBank/DDBJ whole genome shotgun (WGS) entry which is preliminary data.</text>
</comment>
<gene>
    <name evidence="4" type="ORF">ACFS27_26175</name>
</gene>
<evidence type="ECO:0008006" key="6">
    <source>
        <dbReference type="Google" id="ProtNLM"/>
    </source>
</evidence>
<keyword evidence="2" id="KW-0472">Membrane</keyword>
<feature type="compositionally biased region" description="Gly residues" evidence="1">
    <location>
        <begin position="799"/>
        <end position="812"/>
    </location>
</feature>
<accession>A0ABW5VZW5</accession>
<protein>
    <recommendedName>
        <fullName evidence="6">PBP domain-containing protein</fullName>
    </recommendedName>
</protein>
<feature type="chain" id="PRO_5045498269" description="PBP domain-containing protein" evidence="3">
    <location>
        <begin position="35"/>
        <end position="904"/>
    </location>
</feature>
<name>A0ABW5VZW5_9MICO</name>
<keyword evidence="2" id="KW-0812">Transmembrane</keyword>
<feature type="signal peptide" evidence="3">
    <location>
        <begin position="1"/>
        <end position="34"/>
    </location>
</feature>
<evidence type="ECO:0000256" key="3">
    <source>
        <dbReference type="SAM" id="SignalP"/>
    </source>
</evidence>
<proteinExistence type="predicted"/>
<dbReference type="EMBL" id="JBHUOG010000002">
    <property type="protein sequence ID" value="MFD2797072.1"/>
    <property type="molecule type" value="Genomic_DNA"/>
</dbReference>
<evidence type="ECO:0000313" key="4">
    <source>
        <dbReference type="EMBL" id="MFD2797072.1"/>
    </source>
</evidence>
<evidence type="ECO:0000256" key="1">
    <source>
        <dbReference type="SAM" id="MobiDB-lite"/>
    </source>
</evidence>
<feature type="region of interest" description="Disordered" evidence="1">
    <location>
        <begin position="785"/>
        <end position="869"/>
    </location>
</feature>
<dbReference type="Proteomes" id="UP001597479">
    <property type="component" value="Unassembled WGS sequence"/>
</dbReference>
<keyword evidence="3" id="KW-0732">Signal</keyword>
<sequence>MKLRSRTISVLGAIVTLASAGGLVALYAPSDARAAGETDSAVTVKWAGDNGELQQFQPSRDDVAPGGRYENSGFWDDFKDLQVTVSQTKGLTDQGITLTASGMAQSMRESFLPGSQNFLQVMQCWGDPDASDFASTCQWGALSGFETAKSTDAATSGAFGGGGFADATLNRGEGDGRVPFRTVTGQVQEPETITLPGESGSTVTTQGLDRYFSASTTNELVRVPFGSDRTATATFVAQSAAAQPYLGCGNPESQAGERCWLVIVPRGSHSTNLPGAERCAPREGAGHGEAGYNLSSPIASACGAWSNRIVVPLDFSNPFVSCPAGTSERRIVGSELLADAMSSWQPVLCNGDDGSTFSLTTNAGDLVRSQLLTGAAGLAVVAEPLTESTIANADPALLEDADLGYGPVANSAVTIGFLLEERDGRTARDLKLTPRLVAKLLTQSYTADRAGEIPGVKALSDITADEEWKALGNPTDLNPQVVNGAWVVVGPQGDDAFRSLWEYVLADADAVAFLKGSPDPWGTTVNPYYLPPKHSEALGGGADLLSSPIDTFPRQDQTIYPVNPDDPELPVQLPNYQKQVLDSTAMFPYSTTLTANAERIARADSRYTRAWDPQKLVGVASIGAFVPADPALPGRIGGRLVFGPTSAPAAEQYGLTTASLAQPLSSSTKKQTVATAREFVPYDDDSVAAGIAAHTTDTGTGLGTVDLSELPDGAYPLAATLYAAANLNAVGLNLEARQEYAHFVTYAATDGNVRTGDRGGLPEGYVPLTAEQQDAALELAERLTTMPDEPDPSGAPDGSDGGAGDGTGGSGSGDAADGSDDPADTSATVPIPEGGDDPAADGPPSDPGADGGPGADPTTTQTEAAATQDTAPLAASVALGGTLVAGLAGMVGAPFLMRRRDVTG</sequence>
<feature type="transmembrane region" description="Helical" evidence="2">
    <location>
        <begin position="873"/>
        <end position="896"/>
    </location>
</feature>
<dbReference type="RefSeq" id="WP_377189760.1">
    <property type="nucleotide sequence ID" value="NZ_JBHUOG010000002.1"/>
</dbReference>
<feature type="compositionally biased region" description="Low complexity" evidence="1">
    <location>
        <begin position="855"/>
        <end position="869"/>
    </location>
</feature>
<evidence type="ECO:0000256" key="2">
    <source>
        <dbReference type="SAM" id="Phobius"/>
    </source>
</evidence>
<organism evidence="4 5">
    <name type="scientific">Promicromonospora vindobonensis</name>
    <dbReference type="NCBI Taxonomy" id="195748"/>
    <lineage>
        <taxon>Bacteria</taxon>
        <taxon>Bacillati</taxon>
        <taxon>Actinomycetota</taxon>
        <taxon>Actinomycetes</taxon>
        <taxon>Micrococcales</taxon>
        <taxon>Promicromonosporaceae</taxon>
        <taxon>Promicromonospora</taxon>
    </lineage>
</organism>
<keyword evidence="2" id="KW-1133">Transmembrane helix</keyword>
<evidence type="ECO:0000313" key="5">
    <source>
        <dbReference type="Proteomes" id="UP001597479"/>
    </source>
</evidence>
<reference evidence="5" key="1">
    <citation type="journal article" date="2019" name="Int. J. Syst. Evol. Microbiol.">
        <title>The Global Catalogue of Microorganisms (GCM) 10K type strain sequencing project: providing services to taxonomists for standard genome sequencing and annotation.</title>
        <authorList>
            <consortium name="The Broad Institute Genomics Platform"/>
            <consortium name="The Broad Institute Genome Sequencing Center for Infectious Disease"/>
            <person name="Wu L."/>
            <person name="Ma J."/>
        </authorList>
    </citation>
    <scope>NUCLEOTIDE SEQUENCE [LARGE SCALE GENOMIC DNA]</scope>
    <source>
        <strain evidence="5">CCM 7044</strain>
    </source>
</reference>
<keyword evidence="5" id="KW-1185">Reference proteome</keyword>